<reference evidence="3" key="2">
    <citation type="submission" date="2015-01" db="EMBL/GenBank/DDBJ databases">
        <title>Evolutionary Origins and Diversification of the Mycorrhizal Mutualists.</title>
        <authorList>
            <consortium name="DOE Joint Genome Institute"/>
            <consortium name="Mycorrhizal Genomics Consortium"/>
            <person name="Kohler A."/>
            <person name="Kuo A."/>
            <person name="Nagy L.G."/>
            <person name="Floudas D."/>
            <person name="Copeland A."/>
            <person name="Barry K.W."/>
            <person name="Cichocki N."/>
            <person name="Veneault-Fourrey C."/>
            <person name="LaButti K."/>
            <person name="Lindquist E.A."/>
            <person name="Lipzen A."/>
            <person name="Lundell T."/>
            <person name="Morin E."/>
            <person name="Murat C."/>
            <person name="Riley R."/>
            <person name="Ohm R."/>
            <person name="Sun H."/>
            <person name="Tunlid A."/>
            <person name="Henrissat B."/>
            <person name="Grigoriev I.V."/>
            <person name="Hibbett D.S."/>
            <person name="Martin F."/>
        </authorList>
    </citation>
    <scope>NUCLEOTIDE SEQUENCE [LARGE SCALE GENOMIC DNA]</scope>
    <source>
        <strain evidence="3">MAFF 305830</strain>
    </source>
</reference>
<evidence type="ECO:0000313" key="2">
    <source>
        <dbReference type="EMBL" id="KIM32639.1"/>
    </source>
</evidence>
<sequence length="162" mass="17838">NEAGSAHSEELSKLRAESQATMEQVRTAHANSLQQLEASHKEAQETSLKSFEKQLASITLELKATQDDLARSKASVTTSQTQIDTQLVEIQRLTQECEAAKTSASSNSEKDTQIEGLKRQLSSMADDLEATKMASDAQKESLQEMTDSHQRDLQEAAKSRVE</sequence>
<feature type="compositionally biased region" description="Polar residues" evidence="1">
    <location>
        <begin position="18"/>
        <end position="37"/>
    </location>
</feature>
<dbReference type="AlphaFoldDB" id="A0A0C3BKT3"/>
<dbReference type="STRING" id="933852.A0A0C3BKT3"/>
<feature type="region of interest" description="Disordered" evidence="1">
    <location>
        <begin position="1"/>
        <end position="47"/>
    </location>
</feature>
<evidence type="ECO:0000313" key="3">
    <source>
        <dbReference type="Proteomes" id="UP000054097"/>
    </source>
</evidence>
<reference evidence="2 3" key="1">
    <citation type="submission" date="2014-04" db="EMBL/GenBank/DDBJ databases">
        <authorList>
            <consortium name="DOE Joint Genome Institute"/>
            <person name="Kuo A."/>
            <person name="Zuccaro A."/>
            <person name="Kohler A."/>
            <person name="Nagy L.G."/>
            <person name="Floudas D."/>
            <person name="Copeland A."/>
            <person name="Barry K.W."/>
            <person name="Cichocki N."/>
            <person name="Veneault-Fourrey C."/>
            <person name="LaButti K."/>
            <person name="Lindquist E.A."/>
            <person name="Lipzen A."/>
            <person name="Lundell T."/>
            <person name="Morin E."/>
            <person name="Murat C."/>
            <person name="Sun H."/>
            <person name="Tunlid A."/>
            <person name="Henrissat B."/>
            <person name="Grigoriev I.V."/>
            <person name="Hibbett D.S."/>
            <person name="Martin F."/>
            <person name="Nordberg H.P."/>
            <person name="Cantor M.N."/>
            <person name="Hua S.X."/>
        </authorList>
    </citation>
    <scope>NUCLEOTIDE SEQUENCE [LARGE SCALE GENOMIC DNA]</scope>
    <source>
        <strain evidence="2 3">MAFF 305830</strain>
    </source>
</reference>
<organism evidence="2 3">
    <name type="scientific">Serendipita vermifera MAFF 305830</name>
    <dbReference type="NCBI Taxonomy" id="933852"/>
    <lineage>
        <taxon>Eukaryota</taxon>
        <taxon>Fungi</taxon>
        <taxon>Dikarya</taxon>
        <taxon>Basidiomycota</taxon>
        <taxon>Agaricomycotina</taxon>
        <taxon>Agaricomycetes</taxon>
        <taxon>Sebacinales</taxon>
        <taxon>Serendipitaceae</taxon>
        <taxon>Serendipita</taxon>
    </lineage>
</organism>
<feature type="compositionally biased region" description="Basic and acidic residues" evidence="1">
    <location>
        <begin position="7"/>
        <end position="16"/>
    </location>
</feature>
<dbReference type="Proteomes" id="UP000054097">
    <property type="component" value="Unassembled WGS sequence"/>
</dbReference>
<feature type="region of interest" description="Disordered" evidence="1">
    <location>
        <begin position="124"/>
        <end position="162"/>
    </location>
</feature>
<protein>
    <submittedName>
        <fullName evidence="2">Uncharacterized protein</fullName>
    </submittedName>
</protein>
<feature type="compositionally biased region" description="Basic and acidic residues" evidence="1">
    <location>
        <begin position="137"/>
        <end position="162"/>
    </location>
</feature>
<dbReference type="HOGENOM" id="CLU_1656321_0_0_1"/>
<accession>A0A0C3BKT3</accession>
<proteinExistence type="predicted"/>
<evidence type="ECO:0000256" key="1">
    <source>
        <dbReference type="SAM" id="MobiDB-lite"/>
    </source>
</evidence>
<keyword evidence="3" id="KW-1185">Reference proteome</keyword>
<feature type="non-terminal residue" evidence="2">
    <location>
        <position position="162"/>
    </location>
</feature>
<dbReference type="EMBL" id="KN824279">
    <property type="protein sequence ID" value="KIM32639.1"/>
    <property type="molecule type" value="Genomic_DNA"/>
</dbReference>
<name>A0A0C3BKT3_SERVB</name>
<feature type="non-terminal residue" evidence="2">
    <location>
        <position position="1"/>
    </location>
</feature>
<dbReference type="OrthoDB" id="2289094at2759"/>
<gene>
    <name evidence="2" type="ORF">M408DRAFT_32674</name>
</gene>